<evidence type="ECO:0000313" key="8">
    <source>
        <dbReference type="EMBL" id="GAH95126.1"/>
    </source>
</evidence>
<dbReference type="NCBIfam" id="TIGR00285">
    <property type="entry name" value="DNA-binding protein Alba"/>
    <property type="match status" value="1"/>
</dbReference>
<dbReference type="NCBIfam" id="NF003088">
    <property type="entry name" value="PRK04015.1"/>
    <property type="match status" value="1"/>
</dbReference>
<dbReference type="InterPro" id="IPR013795">
    <property type="entry name" value="DNA/RNA-bd_Alba"/>
</dbReference>
<organism evidence="8">
    <name type="scientific">marine sediment metagenome</name>
    <dbReference type="NCBI Taxonomy" id="412755"/>
    <lineage>
        <taxon>unclassified sequences</taxon>
        <taxon>metagenomes</taxon>
        <taxon>ecological metagenomes</taxon>
    </lineage>
</organism>
<accession>X1JK73</accession>
<dbReference type="Gene3D" id="3.30.110.20">
    <property type="entry name" value="Alba-like domain"/>
    <property type="match status" value="1"/>
</dbReference>
<dbReference type="PIRSF" id="PIRSF028732">
    <property type="entry name" value="Alba"/>
    <property type="match status" value="1"/>
</dbReference>
<keyword evidence="5" id="KW-0238">DNA-binding</keyword>
<dbReference type="GO" id="GO:0005694">
    <property type="term" value="C:chromosome"/>
    <property type="evidence" value="ECO:0007669"/>
    <property type="project" value="UniProtKB-SubCell"/>
</dbReference>
<dbReference type="AlphaFoldDB" id="X1JK73"/>
<sequence length="91" mass="9923">MTENIVYVGSKPVMTYVMAIITAMNDQDEVVVKARGRSISTAVDAAEVTRNRYLNDLKSTVEIGTEQMENEDGSPRNVSTIAITLSKSPEA</sequence>
<reference evidence="8" key="1">
    <citation type="journal article" date="2014" name="Front. Microbiol.">
        <title>High frequency of phylogenetically diverse reductive dehalogenase-homologous genes in deep subseafloor sedimentary metagenomes.</title>
        <authorList>
            <person name="Kawai M."/>
            <person name="Futagami T."/>
            <person name="Toyoda A."/>
            <person name="Takaki Y."/>
            <person name="Nishi S."/>
            <person name="Hori S."/>
            <person name="Arai W."/>
            <person name="Tsubouchi T."/>
            <person name="Morono Y."/>
            <person name="Uchiyama I."/>
            <person name="Ito T."/>
            <person name="Fujiyama A."/>
            <person name="Inagaki F."/>
            <person name="Takami H."/>
        </authorList>
    </citation>
    <scope>NUCLEOTIDE SEQUENCE</scope>
    <source>
        <strain evidence="8">Expedition CK06-06</strain>
    </source>
</reference>
<evidence type="ECO:0000256" key="6">
    <source>
        <dbReference type="SAM" id="MobiDB-lite"/>
    </source>
</evidence>
<evidence type="ECO:0000256" key="5">
    <source>
        <dbReference type="ARBA" id="ARBA00023125"/>
    </source>
</evidence>
<gene>
    <name evidence="8" type="ORF">S06H3_03975</name>
</gene>
<dbReference type="GO" id="GO:0005737">
    <property type="term" value="C:cytoplasm"/>
    <property type="evidence" value="ECO:0007669"/>
    <property type="project" value="UniProtKB-SubCell"/>
</dbReference>
<evidence type="ECO:0000256" key="4">
    <source>
        <dbReference type="ARBA" id="ARBA00022490"/>
    </source>
</evidence>
<feature type="region of interest" description="Disordered" evidence="6">
    <location>
        <begin position="65"/>
        <end position="91"/>
    </location>
</feature>
<name>X1JK73_9ZZZZ</name>
<comment type="subcellular location">
    <subcellularLocation>
        <location evidence="1">Chromosome</location>
    </subcellularLocation>
    <subcellularLocation>
        <location evidence="2">Cytoplasm</location>
    </subcellularLocation>
</comment>
<feature type="domain" description="DNA/RNA-binding protein Alba-like" evidence="7">
    <location>
        <begin position="4"/>
        <end position="64"/>
    </location>
</feature>
<dbReference type="EMBL" id="BARV01001350">
    <property type="protein sequence ID" value="GAH95126.1"/>
    <property type="molecule type" value="Genomic_DNA"/>
</dbReference>
<evidence type="ECO:0000256" key="1">
    <source>
        <dbReference type="ARBA" id="ARBA00004286"/>
    </source>
</evidence>
<keyword evidence="3" id="KW-0158">Chromosome</keyword>
<evidence type="ECO:0000256" key="2">
    <source>
        <dbReference type="ARBA" id="ARBA00004496"/>
    </source>
</evidence>
<feature type="compositionally biased region" description="Polar residues" evidence="6">
    <location>
        <begin position="76"/>
        <end position="91"/>
    </location>
</feature>
<dbReference type="GO" id="GO:0003677">
    <property type="term" value="F:DNA binding"/>
    <property type="evidence" value="ECO:0007669"/>
    <property type="project" value="UniProtKB-KW"/>
</dbReference>
<dbReference type="InterPro" id="IPR036882">
    <property type="entry name" value="Alba-like_dom_sf"/>
</dbReference>
<evidence type="ECO:0000259" key="7">
    <source>
        <dbReference type="Pfam" id="PF01918"/>
    </source>
</evidence>
<dbReference type="SUPFAM" id="SSF82704">
    <property type="entry name" value="AlbA-like"/>
    <property type="match status" value="1"/>
</dbReference>
<dbReference type="InterPro" id="IPR002775">
    <property type="entry name" value="DNA/RNA-bd_Alba-like"/>
</dbReference>
<keyword evidence="4" id="KW-0963">Cytoplasm</keyword>
<proteinExistence type="inferred from homology"/>
<comment type="caution">
    <text evidence="8">The sequence shown here is derived from an EMBL/GenBank/DDBJ whole genome shotgun (WGS) entry which is preliminary data.</text>
</comment>
<dbReference type="Pfam" id="PF01918">
    <property type="entry name" value="Alba"/>
    <property type="match status" value="1"/>
</dbReference>
<protein>
    <recommendedName>
        <fullName evidence="7">DNA/RNA-binding protein Alba-like domain-containing protein</fullName>
    </recommendedName>
</protein>
<dbReference type="GO" id="GO:0003723">
    <property type="term" value="F:RNA binding"/>
    <property type="evidence" value="ECO:0007669"/>
    <property type="project" value="InterPro"/>
</dbReference>
<evidence type="ECO:0000256" key="3">
    <source>
        <dbReference type="ARBA" id="ARBA00022454"/>
    </source>
</evidence>
<dbReference type="HAMAP" id="MF_01122">
    <property type="entry name" value="AlbA"/>
    <property type="match status" value="1"/>
</dbReference>